<dbReference type="GO" id="GO:0005811">
    <property type="term" value="C:lipid droplet"/>
    <property type="evidence" value="ECO:0007669"/>
    <property type="project" value="TreeGrafter"/>
</dbReference>
<dbReference type="VEuPathDB" id="FungiDB:A1O9_10753"/>
<evidence type="ECO:0000256" key="2">
    <source>
        <dbReference type="ARBA" id="ARBA00022857"/>
    </source>
</evidence>
<evidence type="ECO:0008006" key="7">
    <source>
        <dbReference type="Google" id="ProtNLM"/>
    </source>
</evidence>
<dbReference type="RefSeq" id="XP_013255895.1">
    <property type="nucleotide sequence ID" value="XM_013400441.1"/>
</dbReference>
<dbReference type="OrthoDB" id="2102561at2759"/>
<accession>A0A072PCN8</accession>
<dbReference type="GO" id="GO:0004806">
    <property type="term" value="F:triacylglycerol lipase activity"/>
    <property type="evidence" value="ECO:0007669"/>
    <property type="project" value="TreeGrafter"/>
</dbReference>
<sequence>MTSPLKRSILITGCSPGSAGHAYALEFTHRGLRVFATARSTESLSQLEAKGIETLPLDVSSTESIAALKAEIARRTGGKLDILFNNAGTMYEAPAVEADTRRVRAMFDSNVFGLFDMTQAFLPLLLASVSSSQPHGPPTIINTSSIVARVPFLFSAQYNATKAAVASYSDTLRLEVAPLGIKVVTLFMGEVSTGLMSPTNIAFGPDSLYIAAEAGVQERSRQHAAKSMRPEELARQVVGQVLAKPGMGKAEFVWKGTNATLVWLLNALGFRKIFDNTVEAGVGLSQGSVKKEIFEKGQRSVKPE</sequence>
<dbReference type="PANTHER" id="PTHR44169:SF6">
    <property type="entry name" value="NADPH-DEPENDENT 1-ACYLDIHYDROXYACETONE PHOSPHATE REDUCTASE"/>
    <property type="match status" value="1"/>
</dbReference>
<dbReference type="InterPro" id="IPR020904">
    <property type="entry name" value="Sc_DH/Rdtase_CS"/>
</dbReference>
<name>A0A072PCN8_9EURO</name>
<dbReference type="EMBL" id="AMGV01000014">
    <property type="protein sequence ID" value="KEF53305.1"/>
    <property type="molecule type" value="Genomic_DNA"/>
</dbReference>
<evidence type="ECO:0000256" key="1">
    <source>
        <dbReference type="ARBA" id="ARBA00006484"/>
    </source>
</evidence>
<dbReference type="PROSITE" id="PS00061">
    <property type="entry name" value="ADH_SHORT"/>
    <property type="match status" value="1"/>
</dbReference>
<dbReference type="GO" id="GO:0019433">
    <property type="term" value="P:triglyceride catabolic process"/>
    <property type="evidence" value="ECO:0007669"/>
    <property type="project" value="TreeGrafter"/>
</dbReference>
<dbReference type="SUPFAM" id="SSF51735">
    <property type="entry name" value="NAD(P)-binding Rossmann-fold domains"/>
    <property type="match status" value="1"/>
</dbReference>
<dbReference type="AlphaFoldDB" id="A0A072PCN8"/>
<dbReference type="PRINTS" id="PR00080">
    <property type="entry name" value="SDRFAMILY"/>
</dbReference>
<dbReference type="InterPro" id="IPR036291">
    <property type="entry name" value="NAD(P)-bd_dom_sf"/>
</dbReference>
<keyword evidence="6" id="KW-1185">Reference proteome</keyword>
<reference evidence="5 6" key="1">
    <citation type="submission" date="2013-03" db="EMBL/GenBank/DDBJ databases">
        <title>The Genome Sequence of Exophiala aquamarina CBS 119918.</title>
        <authorList>
            <consortium name="The Broad Institute Genomics Platform"/>
            <person name="Cuomo C."/>
            <person name="de Hoog S."/>
            <person name="Gorbushina A."/>
            <person name="Walker B."/>
            <person name="Young S.K."/>
            <person name="Zeng Q."/>
            <person name="Gargeya S."/>
            <person name="Fitzgerald M."/>
            <person name="Haas B."/>
            <person name="Abouelleil A."/>
            <person name="Allen A.W."/>
            <person name="Alvarado L."/>
            <person name="Arachchi H.M."/>
            <person name="Berlin A.M."/>
            <person name="Chapman S.B."/>
            <person name="Gainer-Dewar J."/>
            <person name="Goldberg J."/>
            <person name="Griggs A."/>
            <person name="Gujja S."/>
            <person name="Hansen M."/>
            <person name="Howarth C."/>
            <person name="Imamovic A."/>
            <person name="Ireland A."/>
            <person name="Larimer J."/>
            <person name="McCowan C."/>
            <person name="Murphy C."/>
            <person name="Pearson M."/>
            <person name="Poon T.W."/>
            <person name="Priest M."/>
            <person name="Roberts A."/>
            <person name="Saif S."/>
            <person name="Shea T."/>
            <person name="Sisk P."/>
            <person name="Sykes S."/>
            <person name="Wortman J."/>
            <person name="Nusbaum C."/>
            <person name="Birren B."/>
        </authorList>
    </citation>
    <scope>NUCLEOTIDE SEQUENCE [LARGE SCALE GENOMIC DNA]</scope>
    <source>
        <strain evidence="5 6">CBS 119918</strain>
    </source>
</reference>
<dbReference type="InterPro" id="IPR002347">
    <property type="entry name" value="SDR_fam"/>
</dbReference>
<gene>
    <name evidence="5" type="ORF">A1O9_10753</name>
</gene>
<dbReference type="GO" id="GO:0006654">
    <property type="term" value="P:phosphatidic acid biosynthetic process"/>
    <property type="evidence" value="ECO:0007669"/>
    <property type="project" value="TreeGrafter"/>
</dbReference>
<evidence type="ECO:0000256" key="4">
    <source>
        <dbReference type="RuleBase" id="RU000363"/>
    </source>
</evidence>
<dbReference type="GeneID" id="25285657"/>
<dbReference type="PRINTS" id="PR00081">
    <property type="entry name" value="GDHRDH"/>
</dbReference>
<comment type="similarity">
    <text evidence="1 4">Belongs to the short-chain dehydrogenases/reductases (SDR) family.</text>
</comment>
<dbReference type="Gene3D" id="3.40.50.720">
    <property type="entry name" value="NAD(P)-binding Rossmann-like Domain"/>
    <property type="match status" value="1"/>
</dbReference>
<dbReference type="Pfam" id="PF00106">
    <property type="entry name" value="adh_short"/>
    <property type="match status" value="1"/>
</dbReference>
<dbReference type="GO" id="GO:0005783">
    <property type="term" value="C:endoplasmic reticulum"/>
    <property type="evidence" value="ECO:0007669"/>
    <property type="project" value="TreeGrafter"/>
</dbReference>
<dbReference type="HOGENOM" id="CLU_010194_2_9_1"/>
<dbReference type="PANTHER" id="PTHR44169">
    <property type="entry name" value="NADPH-DEPENDENT 1-ACYLDIHYDROXYACETONE PHOSPHATE REDUCTASE"/>
    <property type="match status" value="1"/>
</dbReference>
<proteinExistence type="inferred from homology"/>
<dbReference type="Proteomes" id="UP000027920">
    <property type="component" value="Unassembled WGS sequence"/>
</dbReference>
<dbReference type="GO" id="GO:0000140">
    <property type="term" value="F:acylglycerone-phosphate reductase (NADP+) activity"/>
    <property type="evidence" value="ECO:0007669"/>
    <property type="project" value="TreeGrafter"/>
</dbReference>
<keyword evidence="2" id="KW-0521">NADP</keyword>
<organism evidence="5 6">
    <name type="scientific">Exophiala aquamarina CBS 119918</name>
    <dbReference type="NCBI Taxonomy" id="1182545"/>
    <lineage>
        <taxon>Eukaryota</taxon>
        <taxon>Fungi</taxon>
        <taxon>Dikarya</taxon>
        <taxon>Ascomycota</taxon>
        <taxon>Pezizomycotina</taxon>
        <taxon>Eurotiomycetes</taxon>
        <taxon>Chaetothyriomycetidae</taxon>
        <taxon>Chaetothyriales</taxon>
        <taxon>Herpotrichiellaceae</taxon>
        <taxon>Exophiala</taxon>
    </lineage>
</organism>
<protein>
    <recommendedName>
        <fullName evidence="7">Oxidoreductase</fullName>
    </recommendedName>
</protein>
<evidence type="ECO:0000313" key="6">
    <source>
        <dbReference type="Proteomes" id="UP000027920"/>
    </source>
</evidence>
<dbReference type="STRING" id="1182545.A0A072PCN8"/>
<evidence type="ECO:0000256" key="3">
    <source>
        <dbReference type="ARBA" id="ARBA00023002"/>
    </source>
</evidence>
<keyword evidence="3" id="KW-0560">Oxidoreductase</keyword>
<evidence type="ECO:0000313" key="5">
    <source>
        <dbReference type="EMBL" id="KEF53305.1"/>
    </source>
</evidence>
<comment type="caution">
    <text evidence="5">The sequence shown here is derived from an EMBL/GenBank/DDBJ whole genome shotgun (WGS) entry which is preliminary data.</text>
</comment>